<evidence type="ECO:0000313" key="4">
    <source>
        <dbReference type="Proteomes" id="UP000294933"/>
    </source>
</evidence>
<keyword evidence="2" id="KW-1133">Transmembrane helix</keyword>
<dbReference type="Proteomes" id="UP000294933">
    <property type="component" value="Unassembled WGS sequence"/>
</dbReference>
<evidence type="ECO:0000256" key="1">
    <source>
        <dbReference type="SAM" id="MobiDB-lite"/>
    </source>
</evidence>
<name>A0A4Y7PRI4_9AGAM</name>
<keyword evidence="2" id="KW-0472">Membrane</keyword>
<proteinExistence type="predicted"/>
<feature type="compositionally biased region" description="Polar residues" evidence="1">
    <location>
        <begin position="97"/>
        <end position="111"/>
    </location>
</feature>
<keyword evidence="2" id="KW-0812">Transmembrane</keyword>
<evidence type="ECO:0000313" key="3">
    <source>
        <dbReference type="EMBL" id="TDL17698.1"/>
    </source>
</evidence>
<organism evidence="3 4">
    <name type="scientific">Rickenella mellea</name>
    <dbReference type="NCBI Taxonomy" id="50990"/>
    <lineage>
        <taxon>Eukaryota</taxon>
        <taxon>Fungi</taxon>
        <taxon>Dikarya</taxon>
        <taxon>Basidiomycota</taxon>
        <taxon>Agaricomycotina</taxon>
        <taxon>Agaricomycetes</taxon>
        <taxon>Hymenochaetales</taxon>
        <taxon>Rickenellaceae</taxon>
        <taxon>Rickenella</taxon>
    </lineage>
</organism>
<feature type="transmembrane region" description="Helical" evidence="2">
    <location>
        <begin position="6"/>
        <end position="25"/>
    </location>
</feature>
<dbReference type="VEuPathDB" id="FungiDB:BD410DRAFT_807062"/>
<gene>
    <name evidence="3" type="ORF">BD410DRAFT_807062</name>
</gene>
<keyword evidence="4" id="KW-1185">Reference proteome</keyword>
<reference evidence="3 4" key="1">
    <citation type="submission" date="2018-06" db="EMBL/GenBank/DDBJ databases">
        <title>A transcriptomic atlas of mushroom development highlights an independent origin of complex multicellularity.</title>
        <authorList>
            <consortium name="DOE Joint Genome Institute"/>
            <person name="Krizsan K."/>
            <person name="Almasi E."/>
            <person name="Merenyi Z."/>
            <person name="Sahu N."/>
            <person name="Viragh M."/>
            <person name="Koszo T."/>
            <person name="Mondo S."/>
            <person name="Kiss B."/>
            <person name="Balint B."/>
            <person name="Kues U."/>
            <person name="Barry K."/>
            <person name="Hegedus J.C."/>
            <person name="Henrissat B."/>
            <person name="Johnson J."/>
            <person name="Lipzen A."/>
            <person name="Ohm R."/>
            <person name="Nagy I."/>
            <person name="Pangilinan J."/>
            <person name="Yan J."/>
            <person name="Xiong Y."/>
            <person name="Grigoriev I.V."/>
            <person name="Hibbett D.S."/>
            <person name="Nagy L.G."/>
        </authorList>
    </citation>
    <scope>NUCLEOTIDE SEQUENCE [LARGE SCALE GENOMIC DNA]</scope>
    <source>
        <strain evidence="3 4">SZMC22713</strain>
    </source>
</reference>
<accession>A0A4Y7PRI4</accession>
<sequence>MSYLPISALHFEVLFLIVLNFAWLAPTFLQLKMAIDASHLRRKAEEANTFFLQETNISFEEIFVEEDIANGSDTSGDYDADMEDNATSGEPFESQEDFTSITHPSFPLNSV</sequence>
<feature type="region of interest" description="Disordered" evidence="1">
    <location>
        <begin position="70"/>
        <end position="111"/>
    </location>
</feature>
<evidence type="ECO:0000256" key="2">
    <source>
        <dbReference type="SAM" id="Phobius"/>
    </source>
</evidence>
<dbReference type="EMBL" id="ML170217">
    <property type="protein sequence ID" value="TDL17698.1"/>
    <property type="molecule type" value="Genomic_DNA"/>
</dbReference>
<protein>
    <submittedName>
        <fullName evidence="3">Uncharacterized protein</fullName>
    </submittedName>
</protein>
<dbReference type="AlphaFoldDB" id="A0A4Y7PRI4"/>